<dbReference type="Gene3D" id="6.10.140.2220">
    <property type="match status" value="1"/>
</dbReference>
<evidence type="ECO:0000256" key="3">
    <source>
        <dbReference type="ARBA" id="ARBA00022833"/>
    </source>
</evidence>
<feature type="region of interest" description="Disordered" evidence="5">
    <location>
        <begin position="1"/>
        <end position="27"/>
    </location>
</feature>
<keyword evidence="1" id="KW-0479">Metal-binding</keyword>
<dbReference type="Pfam" id="PF01753">
    <property type="entry name" value="zf-MYND"/>
    <property type="match status" value="1"/>
</dbReference>
<feature type="domain" description="MYND-type" evidence="6">
    <location>
        <begin position="677"/>
        <end position="715"/>
    </location>
</feature>
<accession>A0A9P5Z4E0</accession>
<reference evidence="7" key="1">
    <citation type="submission" date="2020-11" db="EMBL/GenBank/DDBJ databases">
        <authorList>
            <consortium name="DOE Joint Genome Institute"/>
            <person name="Ahrendt S."/>
            <person name="Riley R."/>
            <person name="Andreopoulos W."/>
            <person name="Labutti K."/>
            <person name="Pangilinan J."/>
            <person name="Ruiz-Duenas F.J."/>
            <person name="Barrasa J.M."/>
            <person name="Sanchez-Garcia M."/>
            <person name="Camarero S."/>
            <person name="Miyauchi S."/>
            <person name="Serrano A."/>
            <person name="Linde D."/>
            <person name="Babiker R."/>
            <person name="Drula E."/>
            <person name="Ayuso-Fernandez I."/>
            <person name="Pacheco R."/>
            <person name="Padilla G."/>
            <person name="Ferreira P."/>
            <person name="Barriuso J."/>
            <person name="Kellner H."/>
            <person name="Castanera R."/>
            <person name="Alfaro M."/>
            <person name="Ramirez L."/>
            <person name="Pisabarro A.G."/>
            <person name="Kuo A."/>
            <person name="Tritt A."/>
            <person name="Lipzen A."/>
            <person name="He G."/>
            <person name="Yan M."/>
            <person name="Ng V."/>
            <person name="Cullen D."/>
            <person name="Martin F."/>
            <person name="Rosso M.-N."/>
            <person name="Henrissat B."/>
            <person name="Hibbett D."/>
            <person name="Martinez A.T."/>
            <person name="Grigoriev I.V."/>
        </authorList>
    </citation>
    <scope>NUCLEOTIDE SEQUENCE</scope>
    <source>
        <strain evidence="7">CIRM-BRFM 674</strain>
    </source>
</reference>
<dbReference type="SUPFAM" id="SSF144232">
    <property type="entry name" value="HIT/MYND zinc finger-like"/>
    <property type="match status" value="1"/>
</dbReference>
<keyword evidence="3" id="KW-0862">Zinc</keyword>
<dbReference type="Proteomes" id="UP000807469">
    <property type="component" value="Unassembled WGS sequence"/>
</dbReference>
<sequence>MPAPINGGRAKSKKSKARGGNASSSRPAVADGVYVVDIDNAENWDMVVNILCDYFELPDLNTRSGLKKVHLNFNTIYARIDKFYEKNLSNDRIRGAIVGIYAKMCIDALLRNKLFDKGILDKIVPLLNIDETRHLALRALNTITHHGGASVRIEIAKSGAGTISKLLRDLPDDEKVADLGISVLSHCVSAVLEGQEKPAHPTVLQSIDMVDIIKTTLETIKRPHSRPRHMLDHALELILNSTLHASSAFKAYTSSIGFLVAGMRSKDWTTRCSCLGALIRLYHVGAQEDTKYIDPNRFMAAIQRGVPPHLADLQIDYGMFRCETYLTLSCTAEFQKIMMDTAGTHDLYALGLKEVELLLKTEFAIADGCFQADDPKTGRREFVDVGLPFKMWRDSLPHCARAIREKKKAKEEDLADILDIKYAIMQHRIPDAVTIAKRGILRNPEQAYFYYAITLSADTVQGLRAAKKGLKCKTITPFVKYQLMQRAVQHAGDMGIRMLQESQEVGNKKWEEGIAFLASAFDDAKAYVAGAPPDNRHMMNVGYWFVLLTFVLSEELNPDLRELQKPLERLKTADQFSEFFFGVPPKTNLRLAQQAAVKYYASGVREFSRVFAEMDRIKLSGHDEAELKINPEKIEDDLATWLEGMRLDDGTLEPSTRCGNYSDRPKVMFENVTLYRCSWCGNPSAALKKCGGCEKTRYCDSGCQKLHWSEHKKTCKN</sequence>
<evidence type="ECO:0000256" key="4">
    <source>
        <dbReference type="PROSITE-ProRule" id="PRU00134"/>
    </source>
</evidence>
<keyword evidence="8" id="KW-1185">Reference proteome</keyword>
<evidence type="ECO:0000256" key="2">
    <source>
        <dbReference type="ARBA" id="ARBA00022771"/>
    </source>
</evidence>
<evidence type="ECO:0000256" key="1">
    <source>
        <dbReference type="ARBA" id="ARBA00022723"/>
    </source>
</evidence>
<evidence type="ECO:0000313" key="7">
    <source>
        <dbReference type="EMBL" id="KAF9480919.1"/>
    </source>
</evidence>
<keyword evidence="2 4" id="KW-0863">Zinc-finger</keyword>
<dbReference type="InterPro" id="IPR002893">
    <property type="entry name" value="Znf_MYND"/>
</dbReference>
<evidence type="ECO:0000256" key="5">
    <source>
        <dbReference type="SAM" id="MobiDB-lite"/>
    </source>
</evidence>
<dbReference type="AlphaFoldDB" id="A0A9P5Z4E0"/>
<organism evidence="7 8">
    <name type="scientific">Pholiota conissans</name>
    <dbReference type="NCBI Taxonomy" id="109636"/>
    <lineage>
        <taxon>Eukaryota</taxon>
        <taxon>Fungi</taxon>
        <taxon>Dikarya</taxon>
        <taxon>Basidiomycota</taxon>
        <taxon>Agaricomycotina</taxon>
        <taxon>Agaricomycetes</taxon>
        <taxon>Agaricomycetidae</taxon>
        <taxon>Agaricales</taxon>
        <taxon>Agaricineae</taxon>
        <taxon>Strophariaceae</taxon>
        <taxon>Pholiota</taxon>
    </lineage>
</organism>
<dbReference type="SUPFAM" id="SSF48371">
    <property type="entry name" value="ARM repeat"/>
    <property type="match status" value="1"/>
</dbReference>
<dbReference type="InterPro" id="IPR016024">
    <property type="entry name" value="ARM-type_fold"/>
</dbReference>
<dbReference type="PROSITE" id="PS01360">
    <property type="entry name" value="ZF_MYND_1"/>
    <property type="match status" value="1"/>
</dbReference>
<evidence type="ECO:0000259" key="6">
    <source>
        <dbReference type="PROSITE" id="PS50865"/>
    </source>
</evidence>
<dbReference type="PROSITE" id="PS50865">
    <property type="entry name" value="ZF_MYND_2"/>
    <property type="match status" value="1"/>
</dbReference>
<evidence type="ECO:0000313" key="8">
    <source>
        <dbReference type="Proteomes" id="UP000807469"/>
    </source>
</evidence>
<dbReference type="Gene3D" id="1.25.10.10">
    <property type="entry name" value="Leucine-rich Repeat Variant"/>
    <property type="match status" value="1"/>
</dbReference>
<name>A0A9P5Z4E0_9AGAR</name>
<dbReference type="GO" id="GO:0008270">
    <property type="term" value="F:zinc ion binding"/>
    <property type="evidence" value="ECO:0007669"/>
    <property type="project" value="UniProtKB-KW"/>
</dbReference>
<protein>
    <recommendedName>
        <fullName evidence="6">MYND-type domain-containing protein</fullName>
    </recommendedName>
</protein>
<gene>
    <name evidence="7" type="ORF">BDN70DRAFT_912470</name>
</gene>
<dbReference type="OrthoDB" id="341421at2759"/>
<proteinExistence type="predicted"/>
<dbReference type="EMBL" id="MU155186">
    <property type="protein sequence ID" value="KAF9480919.1"/>
    <property type="molecule type" value="Genomic_DNA"/>
</dbReference>
<dbReference type="InterPro" id="IPR011989">
    <property type="entry name" value="ARM-like"/>
</dbReference>
<comment type="caution">
    <text evidence="7">The sequence shown here is derived from an EMBL/GenBank/DDBJ whole genome shotgun (WGS) entry which is preliminary data.</text>
</comment>